<gene>
    <name evidence="2" type="ORF">DXN05_05895</name>
</gene>
<dbReference type="OrthoDB" id="674043at2"/>
<dbReference type="RefSeq" id="WP_116846241.1">
    <property type="nucleotide sequence ID" value="NZ_QTJU01000001.1"/>
</dbReference>
<protein>
    <submittedName>
        <fullName evidence="2">DUF4907 domain-containing protein</fullName>
    </submittedName>
</protein>
<evidence type="ECO:0000313" key="2">
    <source>
        <dbReference type="EMBL" id="RFM30486.1"/>
    </source>
</evidence>
<feature type="signal peptide" evidence="1">
    <location>
        <begin position="1"/>
        <end position="20"/>
    </location>
</feature>
<dbReference type="PROSITE" id="PS51257">
    <property type="entry name" value="PROKAR_LIPOPROTEIN"/>
    <property type="match status" value="1"/>
</dbReference>
<evidence type="ECO:0000256" key="1">
    <source>
        <dbReference type="SAM" id="SignalP"/>
    </source>
</evidence>
<keyword evidence="3" id="KW-1185">Reference proteome</keyword>
<proteinExistence type="predicted"/>
<dbReference type="EMBL" id="QTJU01000001">
    <property type="protein sequence ID" value="RFM30486.1"/>
    <property type="molecule type" value="Genomic_DNA"/>
</dbReference>
<dbReference type="AlphaFoldDB" id="A0A3E1NRB9"/>
<feature type="chain" id="PRO_5017596685" evidence="1">
    <location>
        <begin position="21"/>
        <end position="113"/>
    </location>
</feature>
<reference evidence="2 3" key="1">
    <citation type="submission" date="2018-08" db="EMBL/GenBank/DDBJ databases">
        <title>Chitinophagaceae sp. K23C18032701, a novel bacterium isolated from forest soil.</title>
        <authorList>
            <person name="Wang C."/>
        </authorList>
    </citation>
    <scope>NUCLEOTIDE SEQUENCE [LARGE SCALE GENOMIC DNA]</scope>
    <source>
        <strain evidence="2 3">K23C18032701</strain>
    </source>
</reference>
<dbReference type="Proteomes" id="UP000261284">
    <property type="component" value="Unassembled WGS sequence"/>
</dbReference>
<keyword evidence="1" id="KW-0732">Signal</keyword>
<organism evidence="2 3">
    <name type="scientific">Deminuibacter soli</name>
    <dbReference type="NCBI Taxonomy" id="2291815"/>
    <lineage>
        <taxon>Bacteria</taxon>
        <taxon>Pseudomonadati</taxon>
        <taxon>Bacteroidota</taxon>
        <taxon>Chitinophagia</taxon>
        <taxon>Chitinophagales</taxon>
        <taxon>Chitinophagaceae</taxon>
        <taxon>Deminuibacter</taxon>
    </lineage>
</organism>
<name>A0A3E1NRB9_9BACT</name>
<dbReference type="InterPro" id="IPR032593">
    <property type="entry name" value="DUF4907"/>
</dbReference>
<accession>A0A3E1NRB9</accession>
<dbReference type="Pfam" id="PF16250">
    <property type="entry name" value="DUF4907"/>
    <property type="match status" value="1"/>
</dbReference>
<comment type="caution">
    <text evidence="2">The sequence shown here is derived from an EMBL/GenBank/DDBJ whole genome shotgun (WGS) entry which is preliminary data.</text>
</comment>
<evidence type="ECO:0000313" key="3">
    <source>
        <dbReference type="Proteomes" id="UP000261284"/>
    </source>
</evidence>
<sequence>MTKAAVAALGGCMLSLLIIACSGGGKHKNHEGQVPVDVRDTQLNNGWGFIISVNHKPYIVQQHIPMLQGSNAFASKEDALKVGNLMMSKMVKGETLPVVTERELDSLQITIPK</sequence>